<dbReference type="PANTHER" id="PTHR43245:SF58">
    <property type="entry name" value="BLL5923 PROTEIN"/>
    <property type="match status" value="1"/>
</dbReference>
<name>A0A5C9A5N3_9GAMM</name>
<dbReference type="Gene3D" id="3.40.50.720">
    <property type="entry name" value="NAD(P)-binding Rossmann-like Domain"/>
    <property type="match status" value="1"/>
</dbReference>
<dbReference type="RefSeq" id="WP_148066493.1">
    <property type="nucleotide sequence ID" value="NZ_VRZA01000001.1"/>
</dbReference>
<accession>A0A5C9A5N3</accession>
<evidence type="ECO:0000313" key="2">
    <source>
        <dbReference type="EMBL" id="TXS96225.1"/>
    </source>
</evidence>
<organism evidence="2 3">
    <name type="scientific">Parahaliea maris</name>
    <dbReference type="NCBI Taxonomy" id="2716870"/>
    <lineage>
        <taxon>Bacteria</taxon>
        <taxon>Pseudomonadati</taxon>
        <taxon>Pseudomonadota</taxon>
        <taxon>Gammaproteobacteria</taxon>
        <taxon>Cellvibrionales</taxon>
        <taxon>Halieaceae</taxon>
        <taxon>Parahaliea</taxon>
    </lineage>
</organism>
<gene>
    <name evidence="2" type="ORF">FV139_01605</name>
</gene>
<reference evidence="2 3" key="1">
    <citation type="submission" date="2019-08" db="EMBL/GenBank/DDBJ databases">
        <title>Parahaliea maris sp. nov., isolated from the surface seawater.</title>
        <authorList>
            <person name="Liu Y."/>
        </authorList>
    </citation>
    <scope>NUCLEOTIDE SEQUENCE [LARGE SCALE GENOMIC DNA]</scope>
    <source>
        <strain evidence="2 3">HSLHS9</strain>
    </source>
</reference>
<protein>
    <submittedName>
        <fullName evidence="2">NAD-dependent epimerase/dehydratase family protein</fullName>
    </submittedName>
</protein>
<evidence type="ECO:0000259" key="1">
    <source>
        <dbReference type="Pfam" id="PF01370"/>
    </source>
</evidence>
<dbReference type="InterPro" id="IPR036291">
    <property type="entry name" value="NAD(P)-bd_dom_sf"/>
</dbReference>
<sequence>MTCLVTGASGFIGSALCAHLAAEGVGLVATSRGGAVTASGIATRPMDPAHPQARLLEGVDSVVHLAGVAHQHAAPEMYDKVNVEATLALARAALEAGVRQFIYFSSVKAMGPPHHESPRTETELTLPVDAYGRSKREAELQLDALCRDGGMCLVILRPCLVYGPSPRANLRLLAGLARWWPLRPPEGGVRSMIGLQDLVSLVSLLVRQPPAESRTWLVADGKPLSAREMYDELRQARGLGPGRQCLPHFLWRFACRLVDYLRGEVGGSTAHKLFAAEQYDASAVQGATGWQPRQCFADVAPAMVEGR</sequence>
<dbReference type="InterPro" id="IPR001509">
    <property type="entry name" value="Epimerase_deHydtase"/>
</dbReference>
<dbReference type="InterPro" id="IPR050177">
    <property type="entry name" value="Lipid_A_modif_metabolic_enz"/>
</dbReference>
<keyword evidence="3" id="KW-1185">Reference proteome</keyword>
<evidence type="ECO:0000313" key="3">
    <source>
        <dbReference type="Proteomes" id="UP000321039"/>
    </source>
</evidence>
<dbReference type="AlphaFoldDB" id="A0A5C9A5N3"/>
<proteinExistence type="predicted"/>
<dbReference type="SUPFAM" id="SSF51735">
    <property type="entry name" value="NAD(P)-binding Rossmann-fold domains"/>
    <property type="match status" value="1"/>
</dbReference>
<feature type="domain" description="NAD-dependent epimerase/dehydratase" evidence="1">
    <location>
        <begin position="4"/>
        <end position="167"/>
    </location>
</feature>
<dbReference type="Pfam" id="PF01370">
    <property type="entry name" value="Epimerase"/>
    <property type="match status" value="1"/>
</dbReference>
<dbReference type="Proteomes" id="UP000321039">
    <property type="component" value="Unassembled WGS sequence"/>
</dbReference>
<dbReference type="EMBL" id="VRZA01000001">
    <property type="protein sequence ID" value="TXS96225.1"/>
    <property type="molecule type" value="Genomic_DNA"/>
</dbReference>
<dbReference type="PANTHER" id="PTHR43245">
    <property type="entry name" value="BIFUNCTIONAL POLYMYXIN RESISTANCE PROTEIN ARNA"/>
    <property type="match status" value="1"/>
</dbReference>
<comment type="caution">
    <text evidence="2">The sequence shown here is derived from an EMBL/GenBank/DDBJ whole genome shotgun (WGS) entry which is preliminary data.</text>
</comment>